<evidence type="ECO:0000256" key="3">
    <source>
        <dbReference type="ARBA" id="ARBA00022833"/>
    </source>
</evidence>
<evidence type="ECO:0000256" key="4">
    <source>
        <dbReference type="SAM" id="Coils"/>
    </source>
</evidence>
<dbReference type="AlphaFoldDB" id="A0AA38G5S1"/>
<gene>
    <name evidence="5" type="ORF">KI387_024557</name>
</gene>
<keyword evidence="3" id="KW-0862">Zinc</keyword>
<name>A0AA38G5S1_TAXCH</name>
<evidence type="ECO:0000256" key="1">
    <source>
        <dbReference type="ARBA" id="ARBA00022723"/>
    </source>
</evidence>
<reference evidence="5 6" key="1">
    <citation type="journal article" date="2021" name="Nat. Plants">
        <title>The Taxus genome provides insights into paclitaxel biosynthesis.</title>
        <authorList>
            <person name="Xiong X."/>
            <person name="Gou J."/>
            <person name="Liao Q."/>
            <person name="Li Y."/>
            <person name="Zhou Q."/>
            <person name="Bi G."/>
            <person name="Li C."/>
            <person name="Du R."/>
            <person name="Wang X."/>
            <person name="Sun T."/>
            <person name="Guo L."/>
            <person name="Liang H."/>
            <person name="Lu P."/>
            <person name="Wu Y."/>
            <person name="Zhang Z."/>
            <person name="Ro D.K."/>
            <person name="Shang Y."/>
            <person name="Huang S."/>
            <person name="Yan J."/>
        </authorList>
    </citation>
    <scope>NUCLEOTIDE SEQUENCE [LARGE SCALE GENOMIC DNA]</scope>
    <source>
        <strain evidence="5">Ta-2019</strain>
    </source>
</reference>
<protein>
    <submittedName>
        <fullName evidence="5">Uncharacterized protein</fullName>
    </submittedName>
</protein>
<sequence>MAVQAEFLSPETMWNRMESFNGEQKSFIPPPVITVDDAAAPDFKMLPSLDGISNRLLQSFPFQGSMHGITTCWPSYTAMHGVDANMWMCSNNNGKRPRESDQPVNFVCLEKLKAVNSLNIQQQSSVSTGLRLSFEEDPPNSTPGREFFNNNNNTLFPGNNLAAEIQRQRDEVEQFLRLQEGRMRQGLVEKTEKHSKALLCAAAAAASRRLQEKDLQVFHTKQKNMELEERIKGLEVESQAWQNRAKCNEAVAAALKAQIEERNKEGSGDSEEEAAIAMAKHLLLLLVSNNSQHQQYY</sequence>
<evidence type="ECO:0000313" key="5">
    <source>
        <dbReference type="EMBL" id="KAH9315930.1"/>
    </source>
</evidence>
<keyword evidence="1" id="KW-0479">Metal-binding</keyword>
<dbReference type="EMBL" id="JAHRHJ020000005">
    <property type="protein sequence ID" value="KAH9315930.1"/>
    <property type="molecule type" value="Genomic_DNA"/>
</dbReference>
<evidence type="ECO:0000256" key="2">
    <source>
        <dbReference type="ARBA" id="ARBA00022771"/>
    </source>
</evidence>
<organism evidence="5 6">
    <name type="scientific">Taxus chinensis</name>
    <name type="common">Chinese yew</name>
    <name type="synonym">Taxus wallichiana var. chinensis</name>
    <dbReference type="NCBI Taxonomy" id="29808"/>
    <lineage>
        <taxon>Eukaryota</taxon>
        <taxon>Viridiplantae</taxon>
        <taxon>Streptophyta</taxon>
        <taxon>Embryophyta</taxon>
        <taxon>Tracheophyta</taxon>
        <taxon>Spermatophyta</taxon>
        <taxon>Pinopsida</taxon>
        <taxon>Pinidae</taxon>
        <taxon>Conifers II</taxon>
        <taxon>Cupressales</taxon>
        <taxon>Taxaceae</taxon>
        <taxon>Taxus</taxon>
    </lineage>
</organism>
<keyword evidence="6" id="KW-1185">Reference proteome</keyword>
<dbReference type="PANTHER" id="PTHR42647:SF72">
    <property type="entry name" value="EF-HAND CALCIUM-BINDING DOMAIN-CONTAINING PROTEIN 4A"/>
    <property type="match status" value="1"/>
</dbReference>
<dbReference type="GO" id="GO:0008270">
    <property type="term" value="F:zinc ion binding"/>
    <property type="evidence" value="ECO:0007669"/>
    <property type="project" value="UniProtKB-KW"/>
</dbReference>
<feature type="coiled-coil region" evidence="4">
    <location>
        <begin position="217"/>
        <end position="244"/>
    </location>
</feature>
<comment type="caution">
    <text evidence="5">The sequence shown here is derived from an EMBL/GenBank/DDBJ whole genome shotgun (WGS) entry which is preliminary data.</text>
</comment>
<dbReference type="GO" id="GO:0004842">
    <property type="term" value="F:ubiquitin-protein transferase activity"/>
    <property type="evidence" value="ECO:0007669"/>
    <property type="project" value="TreeGrafter"/>
</dbReference>
<dbReference type="PANTHER" id="PTHR42647">
    <property type="entry name" value="SBP (S-RIBONUCLEASE BINDING PROTEIN) FAMILY PROTEIN"/>
    <property type="match status" value="1"/>
</dbReference>
<keyword evidence="4" id="KW-0175">Coiled coil</keyword>
<keyword evidence="2" id="KW-0863">Zinc-finger</keyword>
<proteinExistence type="predicted"/>
<dbReference type="Proteomes" id="UP000824469">
    <property type="component" value="Unassembled WGS sequence"/>
</dbReference>
<accession>A0AA38G5S1</accession>
<evidence type="ECO:0000313" key="6">
    <source>
        <dbReference type="Proteomes" id="UP000824469"/>
    </source>
</evidence>